<dbReference type="NCBIfam" id="TIGR02474">
    <property type="entry name" value="pec_lyase"/>
    <property type="match status" value="1"/>
</dbReference>
<dbReference type="InterPro" id="IPR012669">
    <property type="entry name" value="Pectate_lyase"/>
</dbReference>
<feature type="region of interest" description="Disordered" evidence="5">
    <location>
        <begin position="223"/>
        <end position="250"/>
    </location>
</feature>
<dbReference type="InterPro" id="IPR011050">
    <property type="entry name" value="Pectin_lyase_fold/virulence"/>
</dbReference>
<evidence type="ECO:0000259" key="8">
    <source>
        <dbReference type="PROSITE" id="PS51272"/>
    </source>
</evidence>
<feature type="signal peptide" evidence="6">
    <location>
        <begin position="1"/>
        <end position="19"/>
    </location>
</feature>
<dbReference type="RefSeq" id="WP_379896181.1">
    <property type="nucleotide sequence ID" value="NZ_CBCSCT010000006.1"/>
</dbReference>
<dbReference type="InterPro" id="IPR008979">
    <property type="entry name" value="Galactose-bd-like_sf"/>
</dbReference>
<dbReference type="InterPro" id="IPR012334">
    <property type="entry name" value="Pectin_lyas_fold"/>
</dbReference>
<dbReference type="PROSITE" id="PS51272">
    <property type="entry name" value="SLH"/>
    <property type="match status" value="1"/>
</dbReference>
<dbReference type="Proteomes" id="UP001596250">
    <property type="component" value="Unassembled WGS sequence"/>
</dbReference>
<dbReference type="InterPro" id="IPR001119">
    <property type="entry name" value="SLH_dom"/>
</dbReference>
<evidence type="ECO:0000313" key="9">
    <source>
        <dbReference type="EMBL" id="MFC5988701.1"/>
    </source>
</evidence>
<accession>A0ABW1IUF9</accession>
<dbReference type="Gene3D" id="2.60.120.260">
    <property type="entry name" value="Galactose-binding domain-like"/>
    <property type="match status" value="2"/>
</dbReference>
<feature type="domain" description="CBM6" evidence="7">
    <location>
        <begin position="383"/>
        <end position="508"/>
    </location>
</feature>
<keyword evidence="2" id="KW-0378">Hydrolase</keyword>
<evidence type="ECO:0000256" key="2">
    <source>
        <dbReference type="ARBA" id="ARBA00022801"/>
    </source>
</evidence>
<feature type="region of interest" description="Disordered" evidence="5">
    <location>
        <begin position="827"/>
        <end position="848"/>
    </location>
</feature>
<dbReference type="PROSITE" id="PS00503">
    <property type="entry name" value="PECTINESTERASE_2"/>
    <property type="match status" value="1"/>
</dbReference>
<dbReference type="SUPFAM" id="SSF81853">
    <property type="entry name" value="Family 10 polysaccharide lyase"/>
    <property type="match status" value="1"/>
</dbReference>
<keyword evidence="9" id="KW-0456">Lyase</keyword>
<keyword evidence="3" id="KW-0063">Aspartyl esterase</keyword>
<comment type="caution">
    <text evidence="9">The sequence shown here is derived from an EMBL/GenBank/DDBJ whole genome shotgun (WGS) entry which is preliminary data.</text>
</comment>
<dbReference type="CDD" id="cd04082">
    <property type="entry name" value="CBM35_pectate_lyase-like"/>
    <property type="match status" value="2"/>
</dbReference>
<dbReference type="InterPro" id="IPR000070">
    <property type="entry name" value="Pectinesterase_cat"/>
</dbReference>
<dbReference type="Gene3D" id="2.160.20.10">
    <property type="entry name" value="Single-stranded right-handed beta-helix, Pectin lyase-like"/>
    <property type="match status" value="1"/>
</dbReference>
<reference evidence="10" key="1">
    <citation type="journal article" date="2019" name="Int. J. Syst. Evol. Microbiol.">
        <title>The Global Catalogue of Microorganisms (GCM) 10K type strain sequencing project: providing services to taxonomists for standard genome sequencing and annotation.</title>
        <authorList>
            <consortium name="The Broad Institute Genomics Platform"/>
            <consortium name="The Broad Institute Genome Sequencing Center for Infectious Disease"/>
            <person name="Wu L."/>
            <person name="Ma J."/>
        </authorList>
    </citation>
    <scope>NUCLEOTIDE SEQUENCE [LARGE SCALE GENOMIC DNA]</scope>
    <source>
        <strain evidence="10">CCM 8749</strain>
    </source>
</reference>
<feature type="compositionally biased region" description="Basic and acidic residues" evidence="5">
    <location>
        <begin position="827"/>
        <end position="837"/>
    </location>
</feature>
<dbReference type="Pfam" id="PF09492">
    <property type="entry name" value="Pec_lyase"/>
    <property type="match status" value="1"/>
</dbReference>
<dbReference type="Pfam" id="PF03422">
    <property type="entry name" value="CBM_6"/>
    <property type="match status" value="1"/>
</dbReference>
<feature type="compositionally biased region" description="Basic and acidic residues" evidence="5">
    <location>
        <begin position="226"/>
        <end position="241"/>
    </location>
</feature>
<dbReference type="Gene3D" id="1.50.10.20">
    <property type="match status" value="1"/>
</dbReference>
<dbReference type="Pfam" id="PF01095">
    <property type="entry name" value="Pectinesterase"/>
    <property type="match status" value="1"/>
</dbReference>
<dbReference type="PANTHER" id="PTHR31321">
    <property type="entry name" value="ACYL-COA THIOESTER HYDROLASE YBHC-RELATED"/>
    <property type="match status" value="1"/>
</dbReference>
<keyword evidence="6" id="KW-0732">Signal</keyword>
<evidence type="ECO:0000256" key="1">
    <source>
        <dbReference type="ARBA" id="ARBA00008891"/>
    </source>
</evidence>
<feature type="domain" description="CBM6" evidence="7">
    <location>
        <begin position="253"/>
        <end position="378"/>
    </location>
</feature>
<evidence type="ECO:0000259" key="7">
    <source>
        <dbReference type="PROSITE" id="PS51175"/>
    </source>
</evidence>
<sequence length="1464" mass="160555">MKKWSKMVVVGWFTVFSFAAGFIVPQTGAAAESAAEMIVVDEDFNALETGKSPSSLIVSEAGGTVTVENMPDASNKSVYLNDTSDETNVIVSSSFEPLSGEVSVRMKFMQPEYASSAKVMRIKGGGDAAVILETKDGHITYRHADDTYEPLAEVNENTWYGIELIADLSSHSADVYVDGDLKIESAPFYEKADQIDFFESFTANGGTKGHYIDDLEITGTVAASEPVKEEEPQKSEEEQKEPSSSGSGSGAAVIYEAEEAGGEGFIIDNKHPGYTGGGFIDYNPNAPGGYVEWKVNVPAEGQYVLGFRYSHGKDDNRPGEVKVNGEVIEEELAFGSTGDFLNYEYSVTQAVLSEGENTVRLTAVGPEGGANIDHLIVYPAVDIVSEAEDAVISGAIVDNKHPGYTGTGFVDYSPNAPGGYIEWTVNVPYDGEYTLQFTYAHGGDDNRPAEIQVNGSVAVESLDFGPTGEWTTWLHSSAKVTLNEGDNVIRATGVGTNGGPNIDHLRVHNSLQSETGGDVYVETEVVELEELVSGLTLKKLQQLQIMAPEAQDPSAVISRIEFMAKLNQIYAIADEETYKGLESNSSVWEVPASEWHAYVLAGAQEAGYVSGYPDGTIKPDQPLTKAEMASMIVALLEMELKPEAANGNSHVPAWSRGAIGALVSEGIIELGSGEGAGANQAVTYEAAEQVLAKIIAMREPSIEHVSVVRVDALSSELIMVTLNSKFENFDVKDIKLGAQTAGWKGMATGLSEYLRVDKAAAAEDRFGNTLLFLHTLDPLGENASYVAEEAPVSFNGDLTAAVEQANNLVSWQMDHGGWTKSMEEEYKRPWDGTEKRSKQFGPDGETELGTIDNNATINEIRFISEVYRETEDEKYKESVQKGLDFLLTMQYPTGGFPQVYPERGKEGALERYSNYVTFNDNAMINVLELFDDIIHERYPFDKGLVDDAYKQKLEQSIELGIDYILKAQIEVDGQLTAWCAQHDPYTYEPQHARIYEHPSISGSESVGIVKFLMTREQTPEIQRAILGALKWFDESKLEGIRYVSGDPDGVYFVEDPNAVTWYRFYEIGTNKPIFSGRDGVIKHTIQEIEQERRDGYSWGGNYAEQLLKVAKSTGYYPGKVYVEVAGTASMDMYGRTLAEGEVTVIQDYSKRLSEVSSRIVVAQDGSGDYTSVQAAVDAVPANNQEMVEIFVQNGTYKEVVTIPADKPFIHLIGESSTDTVITYDNYAGRERPEGGTYGTSGSATVFIYANDISVEQLTIENSFDESLEVEGKQAVAAYTKGERQLYKNVRFIGNQDTLYTNSGTQYFYQCYIEGDVDFIFGGASAVFEETQIHSYDRGSETNNGYITAASTMITEPYGYLFLNSRLTSDAAPGTVYLGRPWHPSGNPDAIGSVVFMNTYMGDHIHPQGWTDMSGFSYKDARFFEYNNTGPGVAVNEDRRQLTDEEAAKWTVENVLKGWNPKESL</sequence>
<dbReference type="Gene3D" id="2.60.120.200">
    <property type="match status" value="1"/>
</dbReference>
<gene>
    <name evidence="9" type="primary">pelA</name>
    <name evidence="9" type="ORF">ACFPXP_20045</name>
</gene>
<evidence type="ECO:0000313" key="10">
    <source>
        <dbReference type="Proteomes" id="UP001596250"/>
    </source>
</evidence>
<proteinExistence type="inferred from homology"/>
<dbReference type="PANTHER" id="PTHR31321:SF57">
    <property type="entry name" value="PECTINESTERASE 53-RELATED"/>
    <property type="match status" value="1"/>
</dbReference>
<comment type="similarity">
    <text evidence="1">Belongs to the pectinesterase family.</text>
</comment>
<dbReference type="GO" id="GO:0030570">
    <property type="term" value="F:pectate lyase activity"/>
    <property type="evidence" value="ECO:0007669"/>
    <property type="project" value="UniProtKB-EC"/>
</dbReference>
<dbReference type="InterPro" id="IPR033131">
    <property type="entry name" value="Pectinesterase_Asp_AS"/>
</dbReference>
<protein>
    <submittedName>
        <fullName evidence="9">Pectate lyase</fullName>
        <ecNumber evidence="9">4.2.2.2</ecNumber>
    </submittedName>
</protein>
<feature type="active site" evidence="4">
    <location>
        <position position="1317"/>
    </location>
</feature>
<evidence type="ECO:0000256" key="4">
    <source>
        <dbReference type="PROSITE-ProRule" id="PRU10040"/>
    </source>
</evidence>
<name>A0ABW1IUF9_9BACL</name>
<evidence type="ECO:0000256" key="6">
    <source>
        <dbReference type="SAM" id="SignalP"/>
    </source>
</evidence>
<dbReference type="SUPFAM" id="SSF49785">
    <property type="entry name" value="Galactose-binding domain-like"/>
    <property type="match status" value="2"/>
</dbReference>
<evidence type="ECO:0000256" key="5">
    <source>
        <dbReference type="SAM" id="MobiDB-lite"/>
    </source>
</evidence>
<feature type="domain" description="SLH" evidence="8">
    <location>
        <begin position="583"/>
        <end position="646"/>
    </location>
</feature>
<feature type="chain" id="PRO_5045732076" evidence="6">
    <location>
        <begin position="20"/>
        <end position="1464"/>
    </location>
</feature>
<dbReference type="PROSITE" id="PS51175">
    <property type="entry name" value="CBM6"/>
    <property type="match status" value="2"/>
</dbReference>
<evidence type="ECO:0000256" key="3">
    <source>
        <dbReference type="ARBA" id="ARBA00023085"/>
    </source>
</evidence>
<dbReference type="SUPFAM" id="SSF51126">
    <property type="entry name" value="Pectin lyase-like"/>
    <property type="match status" value="1"/>
</dbReference>
<dbReference type="EC" id="4.2.2.2" evidence="9"/>
<keyword evidence="10" id="KW-1185">Reference proteome</keyword>
<dbReference type="Pfam" id="PF00395">
    <property type="entry name" value="SLH"/>
    <property type="match status" value="1"/>
</dbReference>
<organism evidence="9 10">
    <name type="scientific">Marinicrinis lubricantis</name>
    <dbReference type="NCBI Taxonomy" id="2086470"/>
    <lineage>
        <taxon>Bacteria</taxon>
        <taxon>Bacillati</taxon>
        <taxon>Bacillota</taxon>
        <taxon>Bacilli</taxon>
        <taxon>Bacillales</taxon>
        <taxon>Paenibacillaceae</taxon>
    </lineage>
</organism>
<dbReference type="EMBL" id="JBHSQV010000184">
    <property type="protein sequence ID" value="MFC5988701.1"/>
    <property type="molecule type" value="Genomic_DNA"/>
</dbReference>
<dbReference type="InterPro" id="IPR005084">
    <property type="entry name" value="CBM6"/>
</dbReference>